<dbReference type="KEGG" id="rce:RC1_1299"/>
<dbReference type="STRING" id="414684.RC1_1299"/>
<protein>
    <submittedName>
        <fullName evidence="1">Uncharacterized protein</fullName>
    </submittedName>
</protein>
<dbReference type="HOGENOM" id="CLU_3204522_0_0_5"/>
<name>B6IMN9_RHOCS</name>
<reference evidence="1 2" key="1">
    <citation type="journal article" date="2010" name="BMC Genomics">
        <title>Metabolic flexibility revealed in the genome of the cyst-forming alpha-1 proteobacterium Rhodospirillum centenum.</title>
        <authorList>
            <person name="Lu Y.K."/>
            <person name="Marden J."/>
            <person name="Han M."/>
            <person name="Swingley W.D."/>
            <person name="Mastrian S.D."/>
            <person name="Chowdhury S.R."/>
            <person name="Hao J."/>
            <person name="Helmy T."/>
            <person name="Kim S."/>
            <person name="Kurdoglu A.A."/>
            <person name="Matthies H.J."/>
            <person name="Rollo D."/>
            <person name="Stothard P."/>
            <person name="Blankenship R.E."/>
            <person name="Bauer C.E."/>
            <person name="Touchman J.W."/>
        </authorList>
    </citation>
    <scope>NUCLEOTIDE SEQUENCE [LARGE SCALE GENOMIC DNA]</scope>
    <source>
        <strain evidence="2">ATCC 51521 / SW</strain>
    </source>
</reference>
<sequence length="45" mass="4669">MLHGIACTLTALAIATETGYSVNYHSLYNLGTQIDAVIASLTAEG</sequence>
<evidence type="ECO:0000313" key="1">
    <source>
        <dbReference type="EMBL" id="ACI98705.1"/>
    </source>
</evidence>
<gene>
    <name evidence="1" type="ordered locus">RC1_1299</name>
</gene>
<dbReference type="Proteomes" id="UP000001591">
    <property type="component" value="Chromosome"/>
</dbReference>
<keyword evidence="2" id="KW-1185">Reference proteome</keyword>
<evidence type="ECO:0000313" key="2">
    <source>
        <dbReference type="Proteomes" id="UP000001591"/>
    </source>
</evidence>
<accession>B6IMN9</accession>
<dbReference type="AlphaFoldDB" id="B6IMN9"/>
<dbReference type="EMBL" id="CP000613">
    <property type="protein sequence ID" value="ACI98705.1"/>
    <property type="molecule type" value="Genomic_DNA"/>
</dbReference>
<proteinExistence type="predicted"/>
<organism evidence="1 2">
    <name type="scientific">Rhodospirillum centenum (strain ATCC 51521 / SW)</name>
    <dbReference type="NCBI Taxonomy" id="414684"/>
    <lineage>
        <taxon>Bacteria</taxon>
        <taxon>Pseudomonadati</taxon>
        <taxon>Pseudomonadota</taxon>
        <taxon>Alphaproteobacteria</taxon>
        <taxon>Rhodospirillales</taxon>
        <taxon>Rhodospirillaceae</taxon>
        <taxon>Rhodospirillum</taxon>
    </lineage>
</organism>